<keyword evidence="3" id="KW-1185">Reference proteome</keyword>
<feature type="transmembrane region" description="Helical" evidence="1">
    <location>
        <begin position="7"/>
        <end position="28"/>
    </location>
</feature>
<organism evidence="2 3">
    <name type="scientific">Neobacillus rhizosphaerae</name>
    <dbReference type="NCBI Taxonomy" id="2880965"/>
    <lineage>
        <taxon>Bacteria</taxon>
        <taxon>Bacillati</taxon>
        <taxon>Bacillota</taxon>
        <taxon>Bacilli</taxon>
        <taxon>Bacillales</taxon>
        <taxon>Bacillaceae</taxon>
        <taxon>Neobacillus</taxon>
    </lineage>
</organism>
<reference evidence="2" key="1">
    <citation type="submission" date="2022-04" db="EMBL/GenBank/DDBJ databases">
        <authorList>
            <person name="Criscuolo A."/>
        </authorList>
    </citation>
    <scope>NUCLEOTIDE SEQUENCE</scope>
    <source>
        <strain evidence="2">CIP111895</strain>
    </source>
</reference>
<evidence type="ECO:0000256" key="1">
    <source>
        <dbReference type="SAM" id="Phobius"/>
    </source>
</evidence>
<dbReference type="Proteomes" id="UP000838308">
    <property type="component" value="Unassembled WGS sequence"/>
</dbReference>
<keyword evidence="1" id="KW-0812">Transmembrane</keyword>
<dbReference type="RefSeq" id="WP_248736310.1">
    <property type="nucleotide sequence ID" value="NZ_CALBWS010000022.1"/>
</dbReference>
<proteinExistence type="predicted"/>
<keyword evidence="1" id="KW-0472">Membrane</keyword>
<gene>
    <name evidence="2" type="ORF">BACCIP111895_03235</name>
</gene>
<evidence type="ECO:0000313" key="3">
    <source>
        <dbReference type="Proteomes" id="UP000838308"/>
    </source>
</evidence>
<name>A0ABN8KQN0_9BACI</name>
<evidence type="ECO:0000313" key="2">
    <source>
        <dbReference type="EMBL" id="CAH2716051.1"/>
    </source>
</evidence>
<sequence length="46" mass="5482">MLDALEIFIWILLSLLTISFIFSLFLVARKPMAGKRKKDKRFSEYM</sequence>
<keyword evidence="1" id="KW-1133">Transmembrane helix</keyword>
<comment type="caution">
    <text evidence="2">The sequence shown here is derived from an EMBL/GenBank/DDBJ whole genome shotgun (WGS) entry which is preliminary data.</text>
</comment>
<dbReference type="EMBL" id="CALBWS010000022">
    <property type="protein sequence ID" value="CAH2716051.1"/>
    <property type="molecule type" value="Genomic_DNA"/>
</dbReference>
<protein>
    <submittedName>
        <fullName evidence="2">Uncharacterized protein</fullName>
    </submittedName>
</protein>
<accession>A0ABN8KQN0</accession>